<dbReference type="Proteomes" id="UP001221757">
    <property type="component" value="Unassembled WGS sequence"/>
</dbReference>
<gene>
    <name evidence="2" type="ORF">B0H17DRAFT_381962</name>
</gene>
<dbReference type="AlphaFoldDB" id="A0AAD7CNB8"/>
<evidence type="ECO:0000256" key="1">
    <source>
        <dbReference type="SAM" id="MobiDB-lite"/>
    </source>
</evidence>
<evidence type="ECO:0000313" key="3">
    <source>
        <dbReference type="Proteomes" id="UP001221757"/>
    </source>
</evidence>
<reference evidence="2" key="1">
    <citation type="submission" date="2023-03" db="EMBL/GenBank/DDBJ databases">
        <title>Massive genome expansion in bonnet fungi (Mycena s.s.) driven by repeated elements and novel gene families across ecological guilds.</title>
        <authorList>
            <consortium name="Lawrence Berkeley National Laboratory"/>
            <person name="Harder C.B."/>
            <person name="Miyauchi S."/>
            <person name="Viragh M."/>
            <person name="Kuo A."/>
            <person name="Thoen E."/>
            <person name="Andreopoulos B."/>
            <person name="Lu D."/>
            <person name="Skrede I."/>
            <person name="Drula E."/>
            <person name="Henrissat B."/>
            <person name="Morin E."/>
            <person name="Kohler A."/>
            <person name="Barry K."/>
            <person name="LaButti K."/>
            <person name="Morin E."/>
            <person name="Salamov A."/>
            <person name="Lipzen A."/>
            <person name="Mereny Z."/>
            <person name="Hegedus B."/>
            <person name="Baldrian P."/>
            <person name="Stursova M."/>
            <person name="Weitz H."/>
            <person name="Taylor A."/>
            <person name="Grigoriev I.V."/>
            <person name="Nagy L.G."/>
            <person name="Martin F."/>
            <person name="Kauserud H."/>
        </authorList>
    </citation>
    <scope>NUCLEOTIDE SEQUENCE</scope>
    <source>
        <strain evidence="2">CBHHK067</strain>
    </source>
</reference>
<evidence type="ECO:0000313" key="2">
    <source>
        <dbReference type="EMBL" id="KAJ7654781.1"/>
    </source>
</evidence>
<comment type="caution">
    <text evidence="2">The sequence shown here is derived from an EMBL/GenBank/DDBJ whole genome shotgun (WGS) entry which is preliminary data.</text>
</comment>
<accession>A0AAD7CNB8</accession>
<feature type="compositionally biased region" description="Polar residues" evidence="1">
    <location>
        <begin position="43"/>
        <end position="53"/>
    </location>
</feature>
<sequence length="173" mass="19493">MPSRERTAARGESRGGALPLSLTRCLPIPQYIHQRNLFPALQVPTSSSSTSKPQGERLRAATNSNDHPRGCPLLRVHQSSLRWSQRPRQHGLSTCALCSLRQCSANHRQEDVSRNVRVPSTGSDGSARNARAPHRWNRRGESRRMETSQDFETLYSGNKSYPCFVLCSEDYIF</sequence>
<dbReference type="EMBL" id="JARKIE010000318">
    <property type="protein sequence ID" value="KAJ7654781.1"/>
    <property type="molecule type" value="Genomic_DNA"/>
</dbReference>
<name>A0AAD7CNB8_MYCRO</name>
<feature type="region of interest" description="Disordered" evidence="1">
    <location>
        <begin position="43"/>
        <end position="71"/>
    </location>
</feature>
<organism evidence="2 3">
    <name type="scientific">Mycena rosella</name>
    <name type="common">Pink bonnet</name>
    <name type="synonym">Agaricus rosellus</name>
    <dbReference type="NCBI Taxonomy" id="1033263"/>
    <lineage>
        <taxon>Eukaryota</taxon>
        <taxon>Fungi</taxon>
        <taxon>Dikarya</taxon>
        <taxon>Basidiomycota</taxon>
        <taxon>Agaricomycotina</taxon>
        <taxon>Agaricomycetes</taxon>
        <taxon>Agaricomycetidae</taxon>
        <taxon>Agaricales</taxon>
        <taxon>Marasmiineae</taxon>
        <taxon>Mycenaceae</taxon>
        <taxon>Mycena</taxon>
    </lineage>
</organism>
<feature type="region of interest" description="Disordered" evidence="1">
    <location>
        <begin position="111"/>
        <end position="144"/>
    </location>
</feature>
<keyword evidence="3" id="KW-1185">Reference proteome</keyword>
<proteinExistence type="predicted"/>
<protein>
    <submittedName>
        <fullName evidence="2">Uncharacterized protein</fullName>
    </submittedName>
</protein>